<dbReference type="AlphaFoldDB" id="A0AAV6PGJ0"/>
<proteinExistence type="predicted"/>
<organism evidence="1 2">
    <name type="scientific">Solea senegalensis</name>
    <name type="common">Senegalese sole</name>
    <dbReference type="NCBI Taxonomy" id="28829"/>
    <lineage>
        <taxon>Eukaryota</taxon>
        <taxon>Metazoa</taxon>
        <taxon>Chordata</taxon>
        <taxon>Craniata</taxon>
        <taxon>Vertebrata</taxon>
        <taxon>Euteleostomi</taxon>
        <taxon>Actinopterygii</taxon>
        <taxon>Neopterygii</taxon>
        <taxon>Teleostei</taxon>
        <taxon>Neoteleostei</taxon>
        <taxon>Acanthomorphata</taxon>
        <taxon>Carangaria</taxon>
        <taxon>Pleuronectiformes</taxon>
        <taxon>Pleuronectoidei</taxon>
        <taxon>Soleidae</taxon>
        <taxon>Solea</taxon>
    </lineage>
</organism>
<accession>A0AAV6PGJ0</accession>
<dbReference type="EMBL" id="JAGKHQ010000952">
    <property type="protein sequence ID" value="KAG7463115.1"/>
    <property type="molecule type" value="Genomic_DNA"/>
</dbReference>
<dbReference type="Proteomes" id="UP000693946">
    <property type="component" value="Unassembled WGS sequence"/>
</dbReference>
<reference evidence="1 2" key="1">
    <citation type="journal article" date="2021" name="Sci. Rep.">
        <title>Chromosome anchoring in Senegalese sole (Solea senegalensis) reveals sex-associated markers and genome rearrangements in flatfish.</title>
        <authorList>
            <person name="Guerrero-Cozar I."/>
            <person name="Gomez-Garrido J."/>
            <person name="Berbel C."/>
            <person name="Martinez-Blanch J.F."/>
            <person name="Alioto T."/>
            <person name="Claros M.G."/>
            <person name="Gagnaire P.A."/>
            <person name="Manchado M."/>
        </authorList>
    </citation>
    <scope>NUCLEOTIDE SEQUENCE [LARGE SCALE GENOMIC DNA]</scope>
    <source>
        <strain evidence="1">Sse05_10M</strain>
    </source>
</reference>
<keyword evidence="2" id="KW-1185">Reference proteome</keyword>
<evidence type="ECO:0000313" key="2">
    <source>
        <dbReference type="Proteomes" id="UP000693946"/>
    </source>
</evidence>
<comment type="caution">
    <text evidence="1">The sequence shown here is derived from an EMBL/GenBank/DDBJ whole genome shotgun (WGS) entry which is preliminary data.</text>
</comment>
<gene>
    <name evidence="1" type="ORF">JOB18_038590</name>
</gene>
<evidence type="ECO:0000313" key="1">
    <source>
        <dbReference type="EMBL" id="KAG7463115.1"/>
    </source>
</evidence>
<protein>
    <submittedName>
        <fullName evidence="1">Uncharacterized protein</fullName>
    </submittedName>
</protein>
<name>A0AAV6PGJ0_SOLSE</name>
<sequence>MAYSDFNIVMASYSDSISHGRLTVTSISSRRKLTSILGMTSYSDFNRHGVVL</sequence>